<evidence type="ECO:0000313" key="1">
    <source>
        <dbReference type="EMBL" id="MCQ8186517.1"/>
    </source>
</evidence>
<proteinExistence type="predicted"/>
<protein>
    <submittedName>
        <fullName evidence="1">Uncharacterized protein</fullName>
    </submittedName>
</protein>
<comment type="caution">
    <text evidence="1">The sequence shown here is derived from an EMBL/GenBank/DDBJ whole genome shotgun (WGS) entry which is preliminary data.</text>
</comment>
<dbReference type="AlphaFoldDB" id="A0A9X2LDH1"/>
<dbReference type="EMBL" id="JANIBC010000020">
    <property type="protein sequence ID" value="MCQ8186517.1"/>
    <property type="molecule type" value="Genomic_DNA"/>
</dbReference>
<evidence type="ECO:0000313" key="2">
    <source>
        <dbReference type="Proteomes" id="UP001142610"/>
    </source>
</evidence>
<sequence>MQRNNYAARKGYVDGYQDEINELHAWVVLAQASWAEFQTALGLQELATGDF</sequence>
<name>A0A9X2LDH1_9PROT</name>
<organism evidence="1 2">
    <name type="scientific">Parvularcula maris</name>
    <dbReference type="NCBI Taxonomy" id="2965077"/>
    <lineage>
        <taxon>Bacteria</taxon>
        <taxon>Pseudomonadati</taxon>
        <taxon>Pseudomonadota</taxon>
        <taxon>Alphaproteobacteria</taxon>
        <taxon>Parvularculales</taxon>
        <taxon>Parvularculaceae</taxon>
        <taxon>Parvularcula</taxon>
    </lineage>
</organism>
<dbReference type="RefSeq" id="WP_256620448.1">
    <property type="nucleotide sequence ID" value="NZ_JANIBC010000020.1"/>
</dbReference>
<reference evidence="1" key="1">
    <citation type="submission" date="2022-07" db="EMBL/GenBank/DDBJ databases">
        <title>Parvularcula maris sp. nov., an algicidal bacterium isolated from seawater.</title>
        <authorList>
            <person name="Li F."/>
        </authorList>
    </citation>
    <scope>NUCLEOTIDE SEQUENCE</scope>
    <source>
        <strain evidence="1">BGMRC 0090</strain>
    </source>
</reference>
<dbReference type="Proteomes" id="UP001142610">
    <property type="component" value="Unassembled WGS sequence"/>
</dbReference>
<accession>A0A9X2LDH1</accession>
<gene>
    <name evidence="1" type="ORF">NOG11_14130</name>
</gene>
<keyword evidence="2" id="KW-1185">Reference proteome</keyword>